<proteinExistence type="inferred from homology"/>
<protein>
    <recommendedName>
        <fullName evidence="7 11">Adenosylhomocysteinase</fullName>
        <ecNumber evidence="7 11">3.13.2.1</ecNumber>
    </recommendedName>
</protein>
<evidence type="ECO:0000256" key="4">
    <source>
        <dbReference type="ARBA" id="ARBA00022563"/>
    </source>
</evidence>
<dbReference type="SMART" id="SM00997">
    <property type="entry name" value="AdoHcyase_NAD"/>
    <property type="match status" value="1"/>
</dbReference>
<dbReference type="Gene3D" id="3.40.50.1480">
    <property type="entry name" value="Adenosylhomocysteinase-like"/>
    <property type="match status" value="3"/>
</dbReference>
<dbReference type="AlphaFoldDB" id="A0A0C2FN81"/>
<feature type="binding site" evidence="10">
    <location>
        <position position="246"/>
    </location>
    <ligand>
        <name>NAD(+)</name>
        <dbReference type="ChEBI" id="CHEBI:57540"/>
    </ligand>
</feature>
<keyword evidence="4 11" id="KW-0554">One-carbon metabolism</keyword>
<sequence>MAAPAGNFKVADISLAAFGRREIDLAENEMPGLMATRAKYATDQPLKGARIAGCLHMTIQTAVLIETLTALGAEVTWTSCNIFSTQDHAAAAIAATGVPVFAWKGETEEEYQWCLEQQLVAFKDNKRLNLILDDGGDLTQLVHAKYPEMLKDCYGLSEETTTGVHHLYKMLKNGELLVPAINVNDSVTKSKFDNLYGCRESLVDGIKRATDVMIAGKIAVVAGYGDVGKGCAMALAGMGARVLVTEIDPINALQAAMAGFQVTTMDKAASVGQIFVTTTGCRDILVGRHFEAMPNDAIVSNIGHFDVEIDVAWLKANAVEHVNIKPQVDRYTMKSGRKLILLAEGRLVNLGCATGHSSFVMSCSFTNQVLAQIALYKNKDEAFRSKYVEFAKTGTFEKQVYVLPKILDEEVAKLHLDHCNVELSKLTDVQAEYLSLPVEGPFKPDHIVSGLRRRSLYLTI</sequence>
<feature type="binding site" evidence="9">
    <location>
        <position position="58"/>
    </location>
    <ligand>
        <name>substrate</name>
    </ligand>
</feature>
<dbReference type="PIRSF" id="PIRSF001109">
    <property type="entry name" value="Ad_hcy_hydrolase"/>
    <property type="match status" value="1"/>
</dbReference>
<dbReference type="CDD" id="cd00401">
    <property type="entry name" value="SAHH"/>
    <property type="match status" value="1"/>
</dbReference>
<gene>
    <name evidence="14" type="ORF">SPBR_02755</name>
</gene>
<evidence type="ECO:0000256" key="12">
    <source>
        <dbReference type="RuleBase" id="RU004166"/>
    </source>
</evidence>
<accession>A0A0C2FN81</accession>
<comment type="caution">
    <text evidence="14">The sequence shown here is derived from an EMBL/GenBank/DDBJ whole genome shotgun (WGS) entry which is preliminary data.</text>
</comment>
<name>A0A0C2FN81_9PEZI</name>
<evidence type="ECO:0000256" key="1">
    <source>
        <dbReference type="ARBA" id="ARBA00002639"/>
    </source>
</evidence>
<evidence type="ECO:0000256" key="7">
    <source>
        <dbReference type="ARBA" id="ARBA00034527"/>
    </source>
</evidence>
<dbReference type="Gene3D" id="3.40.50.720">
    <property type="entry name" value="NAD(P)-binding Rossmann-like Domain"/>
    <property type="match status" value="1"/>
</dbReference>
<dbReference type="InterPro" id="IPR036291">
    <property type="entry name" value="NAD(P)-bd_dom_sf"/>
</dbReference>
<feature type="binding site" evidence="10">
    <location>
        <begin position="225"/>
        <end position="230"/>
    </location>
    <ligand>
        <name>NAD(+)</name>
        <dbReference type="ChEBI" id="CHEBI:57540"/>
    </ligand>
</feature>
<feature type="binding site" evidence="10">
    <location>
        <position position="251"/>
    </location>
    <ligand>
        <name>NAD(+)</name>
        <dbReference type="ChEBI" id="CHEBI:57540"/>
    </ligand>
</feature>
<dbReference type="GO" id="GO:0006641">
    <property type="term" value="P:triglyceride metabolic process"/>
    <property type="evidence" value="ECO:0007669"/>
    <property type="project" value="EnsemblFungi"/>
</dbReference>
<dbReference type="RefSeq" id="XP_040620493.1">
    <property type="nucleotide sequence ID" value="XM_040761058.1"/>
</dbReference>
<dbReference type="UniPathway" id="UPA00314">
    <property type="reaction ID" value="UER00076"/>
</dbReference>
<dbReference type="HAMAP" id="MF_00563">
    <property type="entry name" value="AdoHcyase"/>
    <property type="match status" value="1"/>
</dbReference>
<keyword evidence="5 11" id="KW-0378">Hydrolase</keyword>
<dbReference type="SUPFAM" id="SSF51735">
    <property type="entry name" value="NAD(P)-binding Rossmann-fold domains"/>
    <property type="match status" value="1"/>
</dbReference>
<feature type="binding site" evidence="10">
    <location>
        <position position="349"/>
    </location>
    <ligand>
        <name>NAD(+)</name>
        <dbReference type="ChEBI" id="CHEBI:57540"/>
    </ligand>
</feature>
<feature type="binding site" evidence="9">
    <location>
        <position position="193"/>
    </location>
    <ligand>
        <name>substrate</name>
    </ligand>
</feature>
<dbReference type="GO" id="GO:0006730">
    <property type="term" value="P:one-carbon metabolic process"/>
    <property type="evidence" value="ECO:0007669"/>
    <property type="project" value="UniProtKB-KW"/>
</dbReference>
<feature type="binding site" evidence="9">
    <location>
        <position position="159"/>
    </location>
    <ligand>
        <name>substrate</name>
    </ligand>
</feature>
<dbReference type="Pfam" id="PF05221">
    <property type="entry name" value="AdoHcyase"/>
    <property type="match status" value="1"/>
</dbReference>
<dbReference type="SMART" id="SM00996">
    <property type="entry name" value="AdoHcyase"/>
    <property type="match status" value="1"/>
</dbReference>
<dbReference type="PROSITE" id="PS00739">
    <property type="entry name" value="ADOHCYASE_2"/>
    <property type="match status" value="1"/>
</dbReference>
<dbReference type="SUPFAM" id="SSF52283">
    <property type="entry name" value="Formate/glycerate dehydrogenase catalytic domain-like"/>
    <property type="match status" value="1"/>
</dbReference>
<dbReference type="GO" id="GO:0004013">
    <property type="term" value="F:adenosylhomocysteinase activity"/>
    <property type="evidence" value="ECO:0007669"/>
    <property type="project" value="UniProtKB-EC"/>
</dbReference>
<evidence type="ECO:0000256" key="3">
    <source>
        <dbReference type="ARBA" id="ARBA00007122"/>
    </source>
</evidence>
<feature type="domain" description="S-adenosyl-L-homocysteine hydrolase NAD binding" evidence="13">
    <location>
        <begin position="194"/>
        <end position="355"/>
    </location>
</feature>
<dbReference type="PANTHER" id="PTHR23420">
    <property type="entry name" value="ADENOSYLHOMOCYSTEINASE"/>
    <property type="match status" value="1"/>
</dbReference>
<comment type="pathway">
    <text evidence="2 11">Amino-acid biosynthesis; L-homocysteine biosynthesis; L-homocysteine from S-adenosyl-L-homocysteine: step 1/1.</text>
</comment>
<dbReference type="GO" id="GO:0005829">
    <property type="term" value="C:cytosol"/>
    <property type="evidence" value="ECO:0007669"/>
    <property type="project" value="TreeGrafter"/>
</dbReference>
<comment type="cofactor">
    <cofactor evidence="10 11">
        <name>NAD(+)</name>
        <dbReference type="ChEBI" id="CHEBI:57540"/>
    </cofactor>
    <text evidence="10 11">Binds 1 NAD(+) per subunit.</text>
</comment>
<comment type="similarity">
    <text evidence="3 12">Belongs to the adenosylhomocysteinase family.</text>
</comment>
<dbReference type="EC" id="3.13.2.1" evidence="7 11"/>
<dbReference type="HOGENOM" id="CLU_025194_2_1_1"/>
<dbReference type="NCBIfam" id="NF004005">
    <property type="entry name" value="PRK05476.2-3"/>
    <property type="match status" value="1"/>
</dbReference>
<evidence type="ECO:0000256" key="11">
    <source>
        <dbReference type="RuleBase" id="RU000548"/>
    </source>
</evidence>
<feature type="binding site" evidence="9">
    <location>
        <position position="189"/>
    </location>
    <ligand>
        <name>substrate</name>
    </ligand>
</feature>
<dbReference type="EMBL" id="AWTV01000006">
    <property type="protein sequence ID" value="KIH92483.1"/>
    <property type="molecule type" value="Genomic_DNA"/>
</dbReference>
<dbReference type="InterPro" id="IPR000043">
    <property type="entry name" value="Adenosylhomocysteinase-like"/>
</dbReference>
<dbReference type="GeneID" id="63675979"/>
<dbReference type="NCBIfam" id="TIGR00936">
    <property type="entry name" value="ahcY"/>
    <property type="match status" value="1"/>
</dbReference>
<feature type="binding site" evidence="10">
    <location>
        <position position="356"/>
    </location>
    <ligand>
        <name>NAD(+)</name>
        <dbReference type="ChEBI" id="CHEBI:57540"/>
    </ligand>
</feature>
<comment type="catalytic activity">
    <reaction evidence="8 11">
        <text>S-adenosyl-L-homocysteine + H2O = L-homocysteine + adenosine</text>
        <dbReference type="Rhea" id="RHEA:21708"/>
        <dbReference type="ChEBI" id="CHEBI:15377"/>
        <dbReference type="ChEBI" id="CHEBI:16335"/>
        <dbReference type="ChEBI" id="CHEBI:57856"/>
        <dbReference type="ChEBI" id="CHEBI:58199"/>
        <dbReference type="EC" id="3.13.2.1"/>
    </reaction>
</comment>
<dbReference type="InterPro" id="IPR015878">
    <property type="entry name" value="Ado_hCys_hydrolase_NAD-bd"/>
</dbReference>
<evidence type="ECO:0000313" key="15">
    <source>
        <dbReference type="Proteomes" id="UP000031575"/>
    </source>
</evidence>
<dbReference type="GO" id="GO:0006656">
    <property type="term" value="P:phosphatidylcholine biosynthetic process"/>
    <property type="evidence" value="ECO:0007669"/>
    <property type="project" value="EnsemblFungi"/>
</dbReference>
<dbReference type="GO" id="GO:0033353">
    <property type="term" value="P:S-adenosylmethionine cycle"/>
    <property type="evidence" value="ECO:0007669"/>
    <property type="project" value="EnsemblFungi"/>
</dbReference>
<evidence type="ECO:0000313" key="14">
    <source>
        <dbReference type="EMBL" id="KIH92483.1"/>
    </source>
</evidence>
<dbReference type="InterPro" id="IPR042172">
    <property type="entry name" value="Adenosylhomocyst_ase-like_sf"/>
</dbReference>
<dbReference type="PROSITE" id="PS00738">
    <property type="entry name" value="ADOHCYASE_1"/>
    <property type="match status" value="1"/>
</dbReference>
<reference evidence="14 15" key="1">
    <citation type="journal article" date="2014" name="BMC Genomics">
        <title>Comparative genomics of the major fungal agents of human and animal Sporotrichosis: Sporothrix schenckii and Sporothrix brasiliensis.</title>
        <authorList>
            <person name="Teixeira M.M."/>
            <person name="de Almeida L.G."/>
            <person name="Kubitschek-Barreira P."/>
            <person name="Alves F.L."/>
            <person name="Kioshima E.S."/>
            <person name="Abadio A.K."/>
            <person name="Fernandes L."/>
            <person name="Derengowski L.S."/>
            <person name="Ferreira K.S."/>
            <person name="Souza R.C."/>
            <person name="Ruiz J.C."/>
            <person name="de Andrade N.C."/>
            <person name="Paes H.C."/>
            <person name="Nicola A.M."/>
            <person name="Albuquerque P."/>
            <person name="Gerber A.L."/>
            <person name="Martins V.P."/>
            <person name="Peconick L.D."/>
            <person name="Neto A.V."/>
            <person name="Chaucanez C.B."/>
            <person name="Silva P.A."/>
            <person name="Cunha O.L."/>
            <person name="de Oliveira F.F."/>
            <person name="dos Santos T.C."/>
            <person name="Barros A.L."/>
            <person name="Soares M.A."/>
            <person name="de Oliveira L.M."/>
            <person name="Marini M.M."/>
            <person name="Villalobos-Duno H."/>
            <person name="Cunha M.M."/>
            <person name="de Hoog S."/>
            <person name="da Silveira J.F."/>
            <person name="Henrissat B."/>
            <person name="Nino-Vega G.A."/>
            <person name="Cisalpino P.S."/>
            <person name="Mora-Montes H.M."/>
            <person name="Almeida S.R."/>
            <person name="Stajich J.E."/>
            <person name="Lopes-Bezerra L.M."/>
            <person name="Vasconcelos A.T."/>
            <person name="Felipe M.S."/>
        </authorList>
    </citation>
    <scope>NUCLEOTIDE SEQUENCE [LARGE SCALE GENOMIC DNA]</scope>
    <source>
        <strain evidence="14 15">5110</strain>
    </source>
</reference>
<dbReference type="Pfam" id="PF00670">
    <property type="entry name" value="AdoHcyase_NAD"/>
    <property type="match status" value="1"/>
</dbReference>
<dbReference type="Proteomes" id="UP000031575">
    <property type="component" value="Unassembled WGS sequence"/>
</dbReference>
<evidence type="ECO:0000256" key="8">
    <source>
        <dbReference type="ARBA" id="ARBA00048858"/>
    </source>
</evidence>
<feature type="binding site" evidence="10">
    <location>
        <begin position="160"/>
        <end position="162"/>
    </location>
    <ligand>
        <name>NAD(+)</name>
        <dbReference type="ChEBI" id="CHEBI:57540"/>
    </ligand>
</feature>
<dbReference type="InterPro" id="IPR020082">
    <property type="entry name" value="S-Ado-L-homoCys_hydrolase_CS"/>
</dbReference>
<comment type="function">
    <text evidence="1">Adenosylhomocysteine is a competitive inhibitor of S-adenosyl-L-methionine-dependent methyl transferase reactions; therefore adenosylhomocysteinase may play a key role in the control of methylations via regulation of the intracellular concentration of adenosylhomocysteine.</text>
</comment>
<evidence type="ECO:0000256" key="5">
    <source>
        <dbReference type="ARBA" id="ARBA00022801"/>
    </source>
</evidence>
<dbReference type="FunFam" id="3.40.50.1480:FF:000004">
    <property type="entry name" value="Adenosylhomocysteinase"/>
    <property type="match status" value="1"/>
</dbReference>
<evidence type="ECO:0000256" key="10">
    <source>
        <dbReference type="PIRSR" id="PIRSR001109-2"/>
    </source>
</evidence>
<evidence type="ECO:0000256" key="9">
    <source>
        <dbReference type="PIRSR" id="PIRSR001109-1"/>
    </source>
</evidence>
<dbReference type="PANTHER" id="PTHR23420:SF0">
    <property type="entry name" value="ADENOSYLHOMOCYSTEINASE"/>
    <property type="match status" value="1"/>
</dbReference>
<dbReference type="OrthoDB" id="10007170at2759"/>
<keyword evidence="15" id="KW-1185">Reference proteome</keyword>
<feature type="binding site" evidence="9">
    <location>
        <position position="134"/>
    </location>
    <ligand>
        <name>substrate</name>
    </ligand>
</feature>
<feature type="binding site" evidence="10">
    <location>
        <begin position="302"/>
        <end position="304"/>
    </location>
    <ligand>
        <name>NAD(+)</name>
        <dbReference type="ChEBI" id="CHEBI:57540"/>
    </ligand>
</feature>
<keyword evidence="6 10" id="KW-0520">NAD</keyword>
<dbReference type="FunFam" id="3.40.50.720:FF:000004">
    <property type="entry name" value="Adenosylhomocysteinase"/>
    <property type="match status" value="1"/>
</dbReference>
<evidence type="ECO:0000256" key="6">
    <source>
        <dbReference type="ARBA" id="ARBA00023027"/>
    </source>
</evidence>
<evidence type="ECO:0000256" key="2">
    <source>
        <dbReference type="ARBA" id="ARBA00005195"/>
    </source>
</evidence>
<organism evidence="14 15">
    <name type="scientific">Sporothrix brasiliensis 5110</name>
    <dbReference type="NCBI Taxonomy" id="1398154"/>
    <lineage>
        <taxon>Eukaryota</taxon>
        <taxon>Fungi</taxon>
        <taxon>Dikarya</taxon>
        <taxon>Ascomycota</taxon>
        <taxon>Pezizomycotina</taxon>
        <taxon>Sordariomycetes</taxon>
        <taxon>Sordariomycetidae</taxon>
        <taxon>Ophiostomatales</taxon>
        <taxon>Ophiostomataceae</taxon>
        <taxon>Sporothrix</taxon>
    </lineage>
</organism>
<dbReference type="VEuPathDB" id="FungiDB:SPBR_02755"/>
<evidence type="ECO:0000259" key="13">
    <source>
        <dbReference type="SMART" id="SM00997"/>
    </source>
</evidence>